<accession>A0A2J6S8G5</accession>
<dbReference type="PROSITE" id="PS51751">
    <property type="entry name" value="EXPERA"/>
    <property type="match status" value="1"/>
</dbReference>
<feature type="transmembrane region" description="Helical" evidence="7">
    <location>
        <begin position="97"/>
        <end position="118"/>
    </location>
</feature>
<dbReference type="InterPro" id="IPR051987">
    <property type="entry name" value="Sigma-2_receptor-like"/>
</dbReference>
<dbReference type="GO" id="GO:0005789">
    <property type="term" value="C:endoplasmic reticulum membrane"/>
    <property type="evidence" value="ECO:0007669"/>
    <property type="project" value="UniProtKB-SubCell"/>
</dbReference>
<protein>
    <recommendedName>
        <fullName evidence="7">Efficient mitochondria targeting-associated protein 19</fullName>
    </recommendedName>
</protein>
<evidence type="ECO:0000256" key="6">
    <source>
        <dbReference type="ARBA" id="ARBA00023136"/>
    </source>
</evidence>
<organism evidence="9 10">
    <name type="scientific">Hyaloscypha variabilis (strain UAMH 11265 / GT02V1 / F)</name>
    <name type="common">Meliniomyces variabilis</name>
    <dbReference type="NCBI Taxonomy" id="1149755"/>
    <lineage>
        <taxon>Eukaryota</taxon>
        <taxon>Fungi</taxon>
        <taxon>Dikarya</taxon>
        <taxon>Ascomycota</taxon>
        <taxon>Pezizomycotina</taxon>
        <taxon>Leotiomycetes</taxon>
        <taxon>Helotiales</taxon>
        <taxon>Hyaloscyphaceae</taxon>
        <taxon>Hyaloscypha</taxon>
        <taxon>Hyaloscypha variabilis</taxon>
    </lineage>
</organism>
<keyword evidence="6 7" id="KW-0472">Membrane</keyword>
<keyword evidence="4 7" id="KW-0256">Endoplasmic reticulum</keyword>
<feature type="transmembrane region" description="Helical" evidence="7">
    <location>
        <begin position="12"/>
        <end position="34"/>
    </location>
</feature>
<feature type="transmembrane region" description="Helical" evidence="7">
    <location>
        <begin position="130"/>
        <end position="150"/>
    </location>
</feature>
<dbReference type="EMBL" id="KZ613938">
    <property type="protein sequence ID" value="PMD47050.1"/>
    <property type="molecule type" value="Genomic_DNA"/>
</dbReference>
<dbReference type="PANTHER" id="PTHR31204:SF1">
    <property type="entry name" value="SIGMA INTRACELLULAR RECEPTOR 2"/>
    <property type="match status" value="1"/>
</dbReference>
<evidence type="ECO:0000256" key="7">
    <source>
        <dbReference type="PIRNR" id="PIRNR031032"/>
    </source>
</evidence>
<name>A0A2J6S8G5_HYAVF</name>
<comment type="subcellular location">
    <subcellularLocation>
        <location evidence="1">Endoplasmic reticulum membrane</location>
        <topology evidence="1">Multi-pass membrane protein</topology>
    </subcellularLocation>
</comment>
<sequence>MATSIFSRKRDLLYLIYFCTAVPMAFIVDLQPLYPPHLIPGWMLGITEYYIKTFNDQYFINEPVWFHFFMMSELFIQVPVMVWGIGALLRDSKLVPLVLLPLALLVFLTTTTCIFDIAHWDAPLQERLTLMGLYAPYSALPLFMAGDMFLRLKSVIDSSSVVSTKAGKKNR</sequence>
<evidence type="ECO:0000313" key="10">
    <source>
        <dbReference type="Proteomes" id="UP000235786"/>
    </source>
</evidence>
<feature type="domain" description="EXPERA" evidence="8">
    <location>
        <begin position="10"/>
        <end position="145"/>
    </location>
</feature>
<dbReference type="Pfam" id="PF05241">
    <property type="entry name" value="EBP"/>
    <property type="match status" value="1"/>
</dbReference>
<keyword evidence="3 7" id="KW-0812">Transmembrane</keyword>
<keyword evidence="5 7" id="KW-1133">Transmembrane helix</keyword>
<dbReference type="Proteomes" id="UP000235786">
    <property type="component" value="Unassembled WGS sequence"/>
</dbReference>
<keyword evidence="10" id="KW-1185">Reference proteome</keyword>
<evidence type="ECO:0000256" key="5">
    <source>
        <dbReference type="ARBA" id="ARBA00022989"/>
    </source>
</evidence>
<dbReference type="OrthoDB" id="433124at2759"/>
<dbReference type="AlphaFoldDB" id="A0A2J6S8G5"/>
<gene>
    <name evidence="9" type="ORF">L207DRAFT_448566</name>
</gene>
<dbReference type="PIRSF" id="PIRSF031032">
    <property type="entry name" value="TMP_97_prd"/>
    <property type="match status" value="1"/>
</dbReference>
<evidence type="ECO:0000256" key="3">
    <source>
        <dbReference type="ARBA" id="ARBA00022692"/>
    </source>
</evidence>
<feature type="transmembrane region" description="Helical" evidence="7">
    <location>
        <begin position="64"/>
        <end position="85"/>
    </location>
</feature>
<reference evidence="9 10" key="1">
    <citation type="submission" date="2016-04" db="EMBL/GenBank/DDBJ databases">
        <title>A degradative enzymes factory behind the ericoid mycorrhizal symbiosis.</title>
        <authorList>
            <consortium name="DOE Joint Genome Institute"/>
            <person name="Martino E."/>
            <person name="Morin E."/>
            <person name="Grelet G."/>
            <person name="Kuo A."/>
            <person name="Kohler A."/>
            <person name="Daghino S."/>
            <person name="Barry K."/>
            <person name="Choi C."/>
            <person name="Cichocki N."/>
            <person name="Clum A."/>
            <person name="Copeland A."/>
            <person name="Hainaut M."/>
            <person name="Haridas S."/>
            <person name="Labutti K."/>
            <person name="Lindquist E."/>
            <person name="Lipzen A."/>
            <person name="Khouja H.-R."/>
            <person name="Murat C."/>
            <person name="Ohm R."/>
            <person name="Olson A."/>
            <person name="Spatafora J."/>
            <person name="Veneault-Fourrey C."/>
            <person name="Henrissat B."/>
            <person name="Grigoriev I."/>
            <person name="Martin F."/>
            <person name="Perotto S."/>
        </authorList>
    </citation>
    <scope>NUCLEOTIDE SEQUENCE [LARGE SCALE GENOMIC DNA]</scope>
    <source>
        <strain evidence="9 10">F</strain>
    </source>
</reference>
<evidence type="ECO:0000256" key="2">
    <source>
        <dbReference type="ARBA" id="ARBA00009096"/>
    </source>
</evidence>
<evidence type="ECO:0000256" key="4">
    <source>
        <dbReference type="ARBA" id="ARBA00022824"/>
    </source>
</evidence>
<evidence type="ECO:0000313" key="9">
    <source>
        <dbReference type="EMBL" id="PMD47050.1"/>
    </source>
</evidence>
<dbReference type="InterPro" id="IPR033118">
    <property type="entry name" value="EXPERA"/>
</dbReference>
<dbReference type="InterPro" id="IPR016964">
    <property type="entry name" value="Sigma2_recept"/>
</dbReference>
<dbReference type="STRING" id="1149755.A0A2J6S8G5"/>
<evidence type="ECO:0000259" key="8">
    <source>
        <dbReference type="PROSITE" id="PS51751"/>
    </source>
</evidence>
<evidence type="ECO:0000256" key="1">
    <source>
        <dbReference type="ARBA" id="ARBA00004477"/>
    </source>
</evidence>
<comment type="similarity">
    <text evidence="2">Belongs to the TMEM97/sigma-2 receptor family.</text>
</comment>
<dbReference type="PANTHER" id="PTHR31204">
    <property type="entry name" value="SIGMA INTRACELLULAR RECEPTOR 2"/>
    <property type="match status" value="1"/>
</dbReference>
<proteinExistence type="inferred from homology"/>